<keyword evidence="3" id="KW-1185">Reference proteome</keyword>
<comment type="caution">
    <text evidence="2">The sequence shown here is derived from an EMBL/GenBank/DDBJ whole genome shotgun (WGS) entry which is preliminary data.</text>
</comment>
<feature type="transmembrane region" description="Helical" evidence="1">
    <location>
        <begin position="44"/>
        <end position="70"/>
    </location>
</feature>
<proteinExistence type="predicted"/>
<dbReference type="PANTHER" id="PTHR31973">
    <property type="entry name" value="POLYPROTEIN, PUTATIVE-RELATED"/>
    <property type="match status" value="1"/>
</dbReference>
<accession>A0A9R1VCN6</accession>
<evidence type="ECO:0000256" key="1">
    <source>
        <dbReference type="SAM" id="Phobius"/>
    </source>
</evidence>
<feature type="transmembrane region" description="Helical" evidence="1">
    <location>
        <begin position="90"/>
        <end position="111"/>
    </location>
</feature>
<reference evidence="2 3" key="1">
    <citation type="journal article" date="2017" name="Nat. Commun.">
        <title>Genome assembly with in vitro proximity ligation data and whole-genome triplication in lettuce.</title>
        <authorList>
            <person name="Reyes-Chin-Wo S."/>
            <person name="Wang Z."/>
            <person name="Yang X."/>
            <person name="Kozik A."/>
            <person name="Arikit S."/>
            <person name="Song C."/>
            <person name="Xia L."/>
            <person name="Froenicke L."/>
            <person name="Lavelle D.O."/>
            <person name="Truco M.J."/>
            <person name="Xia R."/>
            <person name="Zhu S."/>
            <person name="Xu C."/>
            <person name="Xu H."/>
            <person name="Xu X."/>
            <person name="Cox K."/>
            <person name="Korf I."/>
            <person name="Meyers B.C."/>
            <person name="Michelmore R.W."/>
        </authorList>
    </citation>
    <scope>NUCLEOTIDE SEQUENCE [LARGE SCALE GENOMIC DNA]</scope>
    <source>
        <strain evidence="3">cv. Salinas</strain>
        <tissue evidence="2">Seedlings</tissue>
    </source>
</reference>
<protein>
    <submittedName>
        <fullName evidence="2">Uncharacterized protein</fullName>
    </submittedName>
</protein>
<evidence type="ECO:0000313" key="3">
    <source>
        <dbReference type="Proteomes" id="UP000235145"/>
    </source>
</evidence>
<dbReference type="PANTHER" id="PTHR31973:SF185">
    <property type="entry name" value="TRANSPOSASE, MUDR, PLANT, MULE TRANSPOSASE DOMAIN-CONTAINING PROTEIN"/>
    <property type="match status" value="1"/>
</dbReference>
<organism evidence="2 3">
    <name type="scientific">Lactuca sativa</name>
    <name type="common">Garden lettuce</name>
    <dbReference type="NCBI Taxonomy" id="4236"/>
    <lineage>
        <taxon>Eukaryota</taxon>
        <taxon>Viridiplantae</taxon>
        <taxon>Streptophyta</taxon>
        <taxon>Embryophyta</taxon>
        <taxon>Tracheophyta</taxon>
        <taxon>Spermatophyta</taxon>
        <taxon>Magnoliopsida</taxon>
        <taxon>eudicotyledons</taxon>
        <taxon>Gunneridae</taxon>
        <taxon>Pentapetalae</taxon>
        <taxon>asterids</taxon>
        <taxon>campanulids</taxon>
        <taxon>Asterales</taxon>
        <taxon>Asteraceae</taxon>
        <taxon>Cichorioideae</taxon>
        <taxon>Cichorieae</taxon>
        <taxon>Lactucinae</taxon>
        <taxon>Lactuca</taxon>
    </lineage>
</organism>
<keyword evidence="1" id="KW-1133">Transmembrane helix</keyword>
<evidence type="ECO:0000313" key="2">
    <source>
        <dbReference type="EMBL" id="KAJ0202608.1"/>
    </source>
</evidence>
<dbReference type="EMBL" id="NBSK02000005">
    <property type="protein sequence ID" value="KAJ0202608.1"/>
    <property type="molecule type" value="Genomic_DNA"/>
</dbReference>
<dbReference type="AlphaFoldDB" id="A0A9R1VCN6"/>
<sequence length="138" mass="16024">MSFFDAEHEEPFNNLPIYLQNLRRTNSQTHTHIKMDLMDRFQSCFLAIGWVVHAFLNCFLPVIFICSVRLRGDYLKTMFVVVAKDGNNLAFPIAFGMAVENNFVSCTWFLLRLKEILRQGREVAFISNPIWTMSLVLA</sequence>
<name>A0A9R1VCN6_LACSA</name>
<keyword evidence="1" id="KW-0812">Transmembrane</keyword>
<keyword evidence="1" id="KW-0472">Membrane</keyword>
<gene>
    <name evidence="2" type="ORF">LSAT_V11C500249720</name>
</gene>
<dbReference type="Proteomes" id="UP000235145">
    <property type="component" value="Unassembled WGS sequence"/>
</dbReference>